<name>D3F190_CONWI</name>
<keyword evidence="4" id="KW-1185">Reference proteome</keyword>
<evidence type="ECO:0000256" key="2">
    <source>
        <dbReference type="SAM" id="SignalP"/>
    </source>
</evidence>
<sequence length="347" mass="36849" precursor="true">MSRRLRVLATLAVLALASVAAALSLAADDTPSDRPSIELDAQGPLFTLQGIRPGGAPAERCIALRARGASVARLTLTGAVSGPLADALAMDVATGSGASPGEDHRCDGFVSEQALWDGTLAQFPRDGAPAVSSQPLAAGQSRVYRFRVWLPADAVVAVADTARQDLYWHAEFEPPQRPQAPQDAPPPRGLTDPAPTETPIRPPPCRGGRVCHGRLIVRMTHRGARLHGRVHAPGTERMRSLSLRLPAALPASRAWIDLARTRALRPAAALSGSVGLRPRAGGRLLAVRDLPRGTRTVLMRVRVPLPARAALVHAACRRAPVTATMTTGAGRRQLTARMWLARASCRR</sequence>
<dbReference type="Proteomes" id="UP000008229">
    <property type="component" value="Chromosome"/>
</dbReference>
<reference evidence="4" key="2">
    <citation type="submission" date="2010-01" db="EMBL/GenBank/DDBJ databases">
        <title>The complete genome of Conexibacter woesei DSM 14684.</title>
        <authorList>
            <consortium name="US DOE Joint Genome Institute (JGI-PGF)"/>
            <person name="Lucas S."/>
            <person name="Copeland A."/>
            <person name="Lapidus A."/>
            <person name="Glavina del Rio T."/>
            <person name="Dalin E."/>
            <person name="Tice H."/>
            <person name="Bruce D."/>
            <person name="Goodwin L."/>
            <person name="Pitluck S."/>
            <person name="Kyrpides N."/>
            <person name="Mavromatis K."/>
            <person name="Ivanova N."/>
            <person name="Mikhailova N."/>
            <person name="Chertkov O."/>
            <person name="Brettin T."/>
            <person name="Detter J.C."/>
            <person name="Han C."/>
            <person name="Larimer F."/>
            <person name="Land M."/>
            <person name="Hauser L."/>
            <person name="Markowitz V."/>
            <person name="Cheng J.-F."/>
            <person name="Hugenholtz P."/>
            <person name="Woyke T."/>
            <person name="Wu D."/>
            <person name="Pukall R."/>
            <person name="Steenblock K."/>
            <person name="Schneider S."/>
            <person name="Klenk H.-P."/>
            <person name="Eisen J.A."/>
        </authorList>
    </citation>
    <scope>NUCLEOTIDE SEQUENCE [LARGE SCALE GENOMIC DNA]</scope>
    <source>
        <strain evidence="4">DSM 14684 / CIP 108061 / JCM 11494 / NBRC 100937 / ID131577</strain>
    </source>
</reference>
<evidence type="ECO:0000313" key="3">
    <source>
        <dbReference type="EMBL" id="ADB52053.1"/>
    </source>
</evidence>
<evidence type="ECO:0000256" key="1">
    <source>
        <dbReference type="SAM" id="MobiDB-lite"/>
    </source>
</evidence>
<feature type="chain" id="PRO_5003044099" evidence="2">
    <location>
        <begin position="27"/>
        <end position="347"/>
    </location>
</feature>
<accession>D3F190</accession>
<dbReference type="KEGG" id="cwo:Cwoe_3636"/>
<dbReference type="EMBL" id="CP001854">
    <property type="protein sequence ID" value="ADB52053.1"/>
    <property type="molecule type" value="Genomic_DNA"/>
</dbReference>
<keyword evidence="2" id="KW-0732">Signal</keyword>
<feature type="region of interest" description="Disordered" evidence="1">
    <location>
        <begin position="171"/>
        <end position="205"/>
    </location>
</feature>
<gene>
    <name evidence="3" type="ordered locus">Cwoe_3636</name>
</gene>
<dbReference type="AlphaFoldDB" id="D3F190"/>
<dbReference type="HOGENOM" id="CLU_798569_0_0_11"/>
<feature type="compositionally biased region" description="Pro residues" evidence="1">
    <location>
        <begin position="175"/>
        <end position="188"/>
    </location>
</feature>
<dbReference type="RefSeq" id="WP_012935104.1">
    <property type="nucleotide sequence ID" value="NC_013739.1"/>
</dbReference>
<proteinExistence type="predicted"/>
<evidence type="ECO:0000313" key="4">
    <source>
        <dbReference type="Proteomes" id="UP000008229"/>
    </source>
</evidence>
<organism evidence="3 4">
    <name type="scientific">Conexibacter woesei (strain DSM 14684 / CCUG 47730 / CIP 108061 / JCM 11494 / NBRC 100937 / ID131577)</name>
    <dbReference type="NCBI Taxonomy" id="469383"/>
    <lineage>
        <taxon>Bacteria</taxon>
        <taxon>Bacillati</taxon>
        <taxon>Actinomycetota</taxon>
        <taxon>Thermoleophilia</taxon>
        <taxon>Solirubrobacterales</taxon>
        <taxon>Conexibacteraceae</taxon>
        <taxon>Conexibacter</taxon>
    </lineage>
</organism>
<dbReference type="STRING" id="469383.Cwoe_3636"/>
<reference evidence="3 4" key="1">
    <citation type="journal article" date="2010" name="Stand. Genomic Sci.">
        <title>Complete genome sequence of Conexibacter woesei type strain (ID131577).</title>
        <authorList>
            <person name="Pukall R."/>
            <person name="Lapidus A."/>
            <person name="Glavina Del Rio T."/>
            <person name="Copeland A."/>
            <person name="Tice H."/>
            <person name="Cheng J.-F."/>
            <person name="Lucas S."/>
            <person name="Chen F."/>
            <person name="Nolan M."/>
            <person name="Bruce D."/>
            <person name="Goodwin L."/>
            <person name="Pitluck S."/>
            <person name="Mavromatis K."/>
            <person name="Ivanova N."/>
            <person name="Ovchinnikova G."/>
            <person name="Pati A."/>
            <person name="Chen A."/>
            <person name="Palaniappan K."/>
            <person name="Land M."/>
            <person name="Hauser L."/>
            <person name="Chang Y.-J."/>
            <person name="Jeffries C.D."/>
            <person name="Chain P."/>
            <person name="Meincke L."/>
            <person name="Sims D."/>
            <person name="Brettin T."/>
            <person name="Detter J.C."/>
            <person name="Rohde M."/>
            <person name="Goeker M."/>
            <person name="Bristow J."/>
            <person name="Eisen J.A."/>
            <person name="Markowitz V."/>
            <person name="Kyrpides N.C."/>
            <person name="Klenk H.-P."/>
            <person name="Hugenholtz P."/>
        </authorList>
    </citation>
    <scope>NUCLEOTIDE SEQUENCE [LARGE SCALE GENOMIC DNA]</scope>
    <source>
        <strain evidence="4">DSM 14684 / CIP 108061 / JCM 11494 / NBRC 100937 / ID131577</strain>
    </source>
</reference>
<feature type="signal peptide" evidence="2">
    <location>
        <begin position="1"/>
        <end position="26"/>
    </location>
</feature>
<protein>
    <submittedName>
        <fullName evidence="3">Uncharacterized protein</fullName>
    </submittedName>
</protein>